<sequence length="264" mass="29696">MIKKGTAAELNVVVFENRDQLGQYAAEAVAEKINELLKSQQSVNIIFAAAASQNEFLATLIKLDVDWTRVNAFHMDEYIGLARGAKQHFSHFLSEKIFDRVPFANVFCLDGSASDTKAECERYEALLLKYPTDITCMGIGENTHLAFNDPYIADFNEDRLVKVVELAVESRQQQVNEDCFDTLDQVPEFAYTLSVPALLKAKYIYSMVPGSSKAQAVFYTLNDDISEKYPSTILRTLPNAYLLLDQDSFELVETEAEISPVLFD</sequence>
<gene>
    <name evidence="2" type="ORF">DSL64_08285</name>
</gene>
<name>A0A3D8YEF7_9BACT</name>
<dbReference type="GO" id="GO:0005975">
    <property type="term" value="P:carbohydrate metabolic process"/>
    <property type="evidence" value="ECO:0007669"/>
    <property type="project" value="InterPro"/>
</dbReference>
<reference evidence="2 3" key="1">
    <citation type="submission" date="2018-07" db="EMBL/GenBank/DDBJ databases">
        <title>Dyadobacter roseus sp. nov., isolated from rose rhizosphere soil.</title>
        <authorList>
            <person name="Chen L."/>
        </authorList>
    </citation>
    <scope>NUCLEOTIDE SEQUENCE [LARGE SCALE GENOMIC DNA]</scope>
    <source>
        <strain evidence="2 3">RS19</strain>
    </source>
</reference>
<dbReference type="PANTHER" id="PTHR11280">
    <property type="entry name" value="GLUCOSAMINE-6-PHOSPHATE ISOMERASE"/>
    <property type="match status" value="1"/>
</dbReference>
<evidence type="ECO:0000313" key="3">
    <source>
        <dbReference type="Proteomes" id="UP000256373"/>
    </source>
</evidence>
<dbReference type="Pfam" id="PF01182">
    <property type="entry name" value="Glucosamine_iso"/>
    <property type="match status" value="1"/>
</dbReference>
<dbReference type="AlphaFoldDB" id="A0A3D8YEF7"/>
<dbReference type="GO" id="GO:0006046">
    <property type="term" value="P:N-acetylglucosamine catabolic process"/>
    <property type="evidence" value="ECO:0007669"/>
    <property type="project" value="TreeGrafter"/>
</dbReference>
<dbReference type="GO" id="GO:0019262">
    <property type="term" value="P:N-acetylneuraminate catabolic process"/>
    <property type="evidence" value="ECO:0007669"/>
    <property type="project" value="TreeGrafter"/>
</dbReference>
<protein>
    <submittedName>
        <fullName evidence="2">Glucosamine-6-phosphate deaminase</fullName>
    </submittedName>
</protein>
<feature type="domain" description="Glucosamine/galactosamine-6-phosphate isomerase" evidence="1">
    <location>
        <begin position="17"/>
        <end position="235"/>
    </location>
</feature>
<evidence type="ECO:0000259" key="1">
    <source>
        <dbReference type="Pfam" id="PF01182"/>
    </source>
</evidence>
<dbReference type="GO" id="GO:0042802">
    <property type="term" value="F:identical protein binding"/>
    <property type="evidence" value="ECO:0007669"/>
    <property type="project" value="TreeGrafter"/>
</dbReference>
<dbReference type="GO" id="GO:0006043">
    <property type="term" value="P:glucosamine catabolic process"/>
    <property type="evidence" value="ECO:0007669"/>
    <property type="project" value="TreeGrafter"/>
</dbReference>
<dbReference type="PANTHER" id="PTHR11280:SF6">
    <property type="entry name" value="GLUCOSAMINE-6-PHOSPHATE ISOMERASE NAGB"/>
    <property type="match status" value="1"/>
</dbReference>
<dbReference type="InterPro" id="IPR037171">
    <property type="entry name" value="NagB/RpiA_transferase-like"/>
</dbReference>
<organism evidence="2 3">
    <name type="scientific">Dyadobacter luteus</name>
    <dbReference type="NCBI Taxonomy" id="2259619"/>
    <lineage>
        <taxon>Bacteria</taxon>
        <taxon>Pseudomonadati</taxon>
        <taxon>Bacteroidota</taxon>
        <taxon>Cytophagia</taxon>
        <taxon>Cytophagales</taxon>
        <taxon>Spirosomataceae</taxon>
        <taxon>Dyadobacter</taxon>
    </lineage>
</organism>
<dbReference type="GO" id="GO:0005737">
    <property type="term" value="C:cytoplasm"/>
    <property type="evidence" value="ECO:0007669"/>
    <property type="project" value="TreeGrafter"/>
</dbReference>
<evidence type="ECO:0000313" key="2">
    <source>
        <dbReference type="EMBL" id="REA62947.1"/>
    </source>
</evidence>
<dbReference type="EMBL" id="QNUL01000004">
    <property type="protein sequence ID" value="REA62947.1"/>
    <property type="molecule type" value="Genomic_DNA"/>
</dbReference>
<dbReference type="SUPFAM" id="SSF100950">
    <property type="entry name" value="NagB/RpiA/CoA transferase-like"/>
    <property type="match status" value="1"/>
</dbReference>
<dbReference type="Gene3D" id="3.40.50.1360">
    <property type="match status" value="1"/>
</dbReference>
<accession>A0A3D8YEF7</accession>
<dbReference type="OrthoDB" id="9791139at2"/>
<dbReference type="GO" id="GO:0004342">
    <property type="term" value="F:glucosamine-6-phosphate deaminase activity"/>
    <property type="evidence" value="ECO:0007669"/>
    <property type="project" value="InterPro"/>
</dbReference>
<keyword evidence="3" id="KW-1185">Reference proteome</keyword>
<dbReference type="InterPro" id="IPR004547">
    <property type="entry name" value="Glucosamine6P_isomerase"/>
</dbReference>
<dbReference type="Proteomes" id="UP000256373">
    <property type="component" value="Unassembled WGS sequence"/>
</dbReference>
<dbReference type="CDD" id="cd01399">
    <property type="entry name" value="GlcN6P_deaminase"/>
    <property type="match status" value="1"/>
</dbReference>
<comment type="caution">
    <text evidence="2">The sequence shown here is derived from an EMBL/GenBank/DDBJ whole genome shotgun (WGS) entry which is preliminary data.</text>
</comment>
<proteinExistence type="predicted"/>
<dbReference type="InterPro" id="IPR006148">
    <property type="entry name" value="Glc/Gal-6P_isomerase"/>
</dbReference>